<dbReference type="AlphaFoldDB" id="A0A444ZW61"/>
<gene>
    <name evidence="1" type="ORF">Ahy_B03g063086</name>
</gene>
<accession>A0A444ZW61</accession>
<dbReference type="PANTHER" id="PTHR47926">
    <property type="entry name" value="PENTATRICOPEPTIDE REPEAT-CONTAINING PROTEIN"/>
    <property type="match status" value="1"/>
</dbReference>
<reference evidence="1 2" key="1">
    <citation type="submission" date="2019-01" db="EMBL/GenBank/DDBJ databases">
        <title>Sequencing of cultivated peanut Arachis hypogaea provides insights into genome evolution and oil improvement.</title>
        <authorList>
            <person name="Chen X."/>
        </authorList>
    </citation>
    <scope>NUCLEOTIDE SEQUENCE [LARGE SCALE GENOMIC DNA]</scope>
    <source>
        <strain evidence="2">cv. Fuhuasheng</strain>
        <tissue evidence="1">Leaves</tissue>
    </source>
</reference>
<dbReference type="GO" id="GO:0003723">
    <property type="term" value="F:RNA binding"/>
    <property type="evidence" value="ECO:0007669"/>
    <property type="project" value="InterPro"/>
</dbReference>
<keyword evidence="2" id="KW-1185">Reference proteome</keyword>
<protein>
    <recommendedName>
        <fullName evidence="3">Pentatricopeptide repeat-containing protein</fullName>
    </recommendedName>
</protein>
<dbReference type="InterPro" id="IPR011990">
    <property type="entry name" value="TPR-like_helical_dom_sf"/>
</dbReference>
<comment type="caution">
    <text evidence="1">The sequence shown here is derived from an EMBL/GenBank/DDBJ whole genome shotgun (WGS) entry which is preliminary data.</text>
</comment>
<evidence type="ECO:0000313" key="1">
    <source>
        <dbReference type="EMBL" id="RYR18465.1"/>
    </source>
</evidence>
<dbReference type="EMBL" id="SDMP01000013">
    <property type="protein sequence ID" value="RYR18465.1"/>
    <property type="molecule type" value="Genomic_DNA"/>
</dbReference>
<proteinExistence type="predicted"/>
<organism evidence="1 2">
    <name type="scientific">Arachis hypogaea</name>
    <name type="common">Peanut</name>
    <dbReference type="NCBI Taxonomy" id="3818"/>
    <lineage>
        <taxon>Eukaryota</taxon>
        <taxon>Viridiplantae</taxon>
        <taxon>Streptophyta</taxon>
        <taxon>Embryophyta</taxon>
        <taxon>Tracheophyta</taxon>
        <taxon>Spermatophyta</taxon>
        <taxon>Magnoliopsida</taxon>
        <taxon>eudicotyledons</taxon>
        <taxon>Gunneridae</taxon>
        <taxon>Pentapetalae</taxon>
        <taxon>rosids</taxon>
        <taxon>fabids</taxon>
        <taxon>Fabales</taxon>
        <taxon>Fabaceae</taxon>
        <taxon>Papilionoideae</taxon>
        <taxon>50 kb inversion clade</taxon>
        <taxon>dalbergioids sensu lato</taxon>
        <taxon>Dalbergieae</taxon>
        <taxon>Pterocarpus clade</taxon>
        <taxon>Arachis</taxon>
    </lineage>
</organism>
<dbReference type="InterPro" id="IPR046960">
    <property type="entry name" value="PPR_At4g14850-like_plant"/>
</dbReference>
<dbReference type="PANTHER" id="PTHR47926:SF347">
    <property type="entry name" value="PENTATRICOPEPTIDE REPEAT-CONTAINING PROTEIN"/>
    <property type="match status" value="1"/>
</dbReference>
<evidence type="ECO:0000313" key="2">
    <source>
        <dbReference type="Proteomes" id="UP000289738"/>
    </source>
</evidence>
<dbReference type="GO" id="GO:0009451">
    <property type="term" value="P:RNA modification"/>
    <property type="evidence" value="ECO:0007669"/>
    <property type="project" value="InterPro"/>
</dbReference>
<evidence type="ECO:0008006" key="3">
    <source>
        <dbReference type="Google" id="ProtNLM"/>
    </source>
</evidence>
<sequence length="131" mass="14610">MTCPFILAEACKTIHHLYQVHASIIQRGIEQDHLIISRFIFLSASFATTASYYTSVFDHILGPSPFLWNSLIGAHTKGSYFFDALSAFIRMKAHESLSDRYTYSSVIKACSSMCRSCEGKYLHGSALRCGG</sequence>
<name>A0A444ZW61_ARAHY</name>
<dbReference type="Gene3D" id="1.25.40.10">
    <property type="entry name" value="Tetratricopeptide repeat domain"/>
    <property type="match status" value="1"/>
</dbReference>
<dbReference type="Proteomes" id="UP000289738">
    <property type="component" value="Chromosome B03"/>
</dbReference>
<dbReference type="STRING" id="3818.A0A444ZW61"/>